<dbReference type="PANTHER" id="PTHR10188">
    <property type="entry name" value="L-ASPARAGINASE"/>
    <property type="match status" value="1"/>
</dbReference>
<keyword evidence="5" id="KW-0068">Autocatalytic cleavage</keyword>
<feature type="binding site" evidence="10">
    <location>
        <begin position="218"/>
        <end position="221"/>
    </location>
    <ligand>
        <name>substrate</name>
    </ligand>
</feature>
<reference evidence="12 13" key="1">
    <citation type="submission" date="2017-12" db="EMBL/GenBank/DDBJ databases">
        <title>Hemimetabolous genomes reveal molecular basis of termite eusociality.</title>
        <authorList>
            <person name="Harrison M.C."/>
            <person name="Jongepier E."/>
            <person name="Robertson H.M."/>
            <person name="Arning N."/>
            <person name="Bitard-Feildel T."/>
            <person name="Chao H."/>
            <person name="Childers C.P."/>
            <person name="Dinh H."/>
            <person name="Doddapaneni H."/>
            <person name="Dugan S."/>
            <person name="Gowin J."/>
            <person name="Greiner C."/>
            <person name="Han Y."/>
            <person name="Hu H."/>
            <person name="Hughes D.S.T."/>
            <person name="Huylmans A.-K."/>
            <person name="Kemena C."/>
            <person name="Kremer L.P.M."/>
            <person name="Lee S.L."/>
            <person name="Lopez-Ezquerra A."/>
            <person name="Mallet L."/>
            <person name="Monroy-Kuhn J.M."/>
            <person name="Moser A."/>
            <person name="Murali S.C."/>
            <person name="Muzny D.M."/>
            <person name="Otani S."/>
            <person name="Piulachs M.-D."/>
            <person name="Poelchau M."/>
            <person name="Qu J."/>
            <person name="Schaub F."/>
            <person name="Wada-Katsumata A."/>
            <person name="Worley K.C."/>
            <person name="Xie Q."/>
            <person name="Ylla G."/>
            <person name="Poulsen M."/>
            <person name="Gibbs R.A."/>
            <person name="Schal C."/>
            <person name="Richards S."/>
            <person name="Belles X."/>
            <person name="Korb J."/>
            <person name="Bornberg-Bauer E."/>
        </authorList>
    </citation>
    <scope>NUCLEOTIDE SEQUENCE [LARGE SCALE GENOMIC DNA]</scope>
    <source>
        <tissue evidence="12">Whole body</tissue>
    </source>
</reference>
<keyword evidence="3" id="KW-0645">Protease</keyword>
<dbReference type="STRING" id="105785.A0A2J7Q0N8"/>
<evidence type="ECO:0000256" key="1">
    <source>
        <dbReference type="ARBA" id="ARBA00000306"/>
    </source>
</evidence>
<dbReference type="PANTHER" id="PTHR10188:SF41">
    <property type="entry name" value="ISOASPARTYL PEPTIDASE_L-ASPARAGINASE"/>
    <property type="match status" value="1"/>
</dbReference>
<protein>
    <submittedName>
        <fullName evidence="12">Isoaspartyl peptidase/L-asparaginase</fullName>
    </submittedName>
</protein>
<comment type="subunit">
    <text evidence="8">Heterodimer of an alpha and beta chain produced by autocleavage.</text>
</comment>
<evidence type="ECO:0000256" key="5">
    <source>
        <dbReference type="ARBA" id="ARBA00022813"/>
    </source>
</evidence>
<evidence type="ECO:0000256" key="8">
    <source>
        <dbReference type="ARBA" id="ARBA00061780"/>
    </source>
</evidence>
<proteinExistence type="inferred from homology"/>
<accession>A0A2J7Q0N8</accession>
<evidence type="ECO:0000256" key="10">
    <source>
        <dbReference type="PIRSR" id="PIRSR600246-2"/>
    </source>
</evidence>
<organism evidence="12 13">
    <name type="scientific">Cryptotermes secundus</name>
    <dbReference type="NCBI Taxonomy" id="105785"/>
    <lineage>
        <taxon>Eukaryota</taxon>
        <taxon>Metazoa</taxon>
        <taxon>Ecdysozoa</taxon>
        <taxon>Arthropoda</taxon>
        <taxon>Hexapoda</taxon>
        <taxon>Insecta</taxon>
        <taxon>Pterygota</taxon>
        <taxon>Neoptera</taxon>
        <taxon>Polyneoptera</taxon>
        <taxon>Dictyoptera</taxon>
        <taxon>Blattodea</taxon>
        <taxon>Blattoidea</taxon>
        <taxon>Termitoidae</taxon>
        <taxon>Kalotermitidae</taxon>
        <taxon>Cryptotermitinae</taxon>
        <taxon>Cryptotermes</taxon>
    </lineage>
</organism>
<dbReference type="CDD" id="cd04702">
    <property type="entry name" value="ASRGL1_like"/>
    <property type="match status" value="1"/>
</dbReference>
<dbReference type="InParanoid" id="A0A2J7Q0N8"/>
<keyword evidence="4" id="KW-0378">Hydrolase</keyword>
<evidence type="ECO:0000256" key="7">
    <source>
        <dbReference type="ARBA" id="ARBA00054922"/>
    </source>
</evidence>
<dbReference type="AlphaFoldDB" id="A0A2J7Q0N8"/>
<comment type="similarity">
    <text evidence="2">Belongs to the Ntn-hydrolase family.</text>
</comment>
<comment type="function">
    <text evidence="7">Has both L-asparaginase and beta-aspartyl peptidase activity. Does not have aspartylglucosaminidase activity and is inactive toward GlcNAc-L-Asn. Likewise, has no activity toward glutamine.</text>
</comment>
<feature type="binding site" evidence="10">
    <location>
        <begin position="195"/>
        <end position="198"/>
    </location>
    <ligand>
        <name>substrate</name>
    </ligand>
</feature>
<name>A0A2J7Q0N8_9NEOP</name>
<gene>
    <name evidence="12" type="ORF">B7P43_G05769</name>
</gene>
<dbReference type="GO" id="GO:0008798">
    <property type="term" value="F:beta-aspartyl-peptidase activity"/>
    <property type="evidence" value="ECO:0007669"/>
    <property type="project" value="UniProtKB-EC"/>
</dbReference>
<dbReference type="InterPro" id="IPR029055">
    <property type="entry name" value="Ntn_hydrolases_N"/>
</dbReference>
<dbReference type="GO" id="GO:0033345">
    <property type="term" value="P:L-asparagine catabolic process via L-aspartate"/>
    <property type="evidence" value="ECO:0007669"/>
    <property type="project" value="TreeGrafter"/>
</dbReference>
<dbReference type="Proteomes" id="UP000235965">
    <property type="component" value="Unassembled WGS sequence"/>
</dbReference>
<dbReference type="FunFam" id="3.60.20.30:FF:000001">
    <property type="entry name" value="Isoaspartyl peptidase/L-asparaginase"/>
    <property type="match status" value="1"/>
</dbReference>
<dbReference type="Gene3D" id="3.60.20.30">
    <property type="entry name" value="(Glycosyl)asparaginase"/>
    <property type="match status" value="1"/>
</dbReference>
<dbReference type="GO" id="GO:0004067">
    <property type="term" value="F:asparaginase activity"/>
    <property type="evidence" value="ECO:0007669"/>
    <property type="project" value="UniProtKB-EC"/>
</dbReference>
<evidence type="ECO:0000256" key="2">
    <source>
        <dbReference type="ARBA" id="ARBA00010872"/>
    </source>
</evidence>
<dbReference type="FunCoup" id="A0A2J7Q0N8">
    <property type="interactions" value="123"/>
</dbReference>
<comment type="catalytic activity">
    <reaction evidence="6">
        <text>L-asparagine + H2O = L-aspartate + NH4(+)</text>
        <dbReference type="Rhea" id="RHEA:21016"/>
        <dbReference type="ChEBI" id="CHEBI:15377"/>
        <dbReference type="ChEBI" id="CHEBI:28938"/>
        <dbReference type="ChEBI" id="CHEBI:29991"/>
        <dbReference type="ChEBI" id="CHEBI:58048"/>
        <dbReference type="EC" id="3.5.1.1"/>
    </reaction>
</comment>
<dbReference type="OrthoDB" id="2262349at2759"/>
<evidence type="ECO:0000313" key="12">
    <source>
        <dbReference type="EMBL" id="PNF22158.1"/>
    </source>
</evidence>
<evidence type="ECO:0000256" key="9">
    <source>
        <dbReference type="PIRSR" id="PIRSR600246-1"/>
    </source>
</evidence>
<comment type="catalytic activity">
    <reaction evidence="1">
        <text>Cleavage of a beta-linked Asp residue from the N-terminus of a polypeptide.</text>
        <dbReference type="EC" id="3.4.19.5"/>
    </reaction>
</comment>
<feature type="active site" description="Nucleophile" evidence="9">
    <location>
        <position position="167"/>
    </location>
</feature>
<evidence type="ECO:0000256" key="6">
    <source>
        <dbReference type="ARBA" id="ARBA00049366"/>
    </source>
</evidence>
<dbReference type="InterPro" id="IPR000246">
    <property type="entry name" value="Peptidase_T2"/>
</dbReference>
<dbReference type="SUPFAM" id="SSF56235">
    <property type="entry name" value="N-terminal nucleophile aminohydrolases (Ntn hydrolases)"/>
    <property type="match status" value="1"/>
</dbReference>
<dbReference type="EMBL" id="NEVH01019964">
    <property type="protein sequence ID" value="PNF22158.1"/>
    <property type="molecule type" value="Genomic_DNA"/>
</dbReference>
<feature type="site" description="Cleavage; by autolysis" evidence="11">
    <location>
        <begin position="166"/>
        <end position="167"/>
    </location>
</feature>
<comment type="caution">
    <text evidence="12">The sequence shown here is derived from an EMBL/GenBank/DDBJ whole genome shotgun (WGS) entry which is preliminary data.</text>
</comment>
<evidence type="ECO:0000313" key="13">
    <source>
        <dbReference type="Proteomes" id="UP000235965"/>
    </source>
</evidence>
<evidence type="ECO:0000256" key="11">
    <source>
        <dbReference type="PIRSR" id="PIRSR600246-3"/>
    </source>
</evidence>
<evidence type="ECO:0000256" key="4">
    <source>
        <dbReference type="ARBA" id="ARBA00022801"/>
    </source>
</evidence>
<dbReference type="Pfam" id="PF01112">
    <property type="entry name" value="Asparaginase_2"/>
    <property type="match status" value="1"/>
</dbReference>
<evidence type="ECO:0000256" key="3">
    <source>
        <dbReference type="ARBA" id="ARBA00022670"/>
    </source>
</evidence>
<dbReference type="GO" id="GO:0005737">
    <property type="term" value="C:cytoplasm"/>
    <property type="evidence" value="ECO:0007669"/>
    <property type="project" value="TreeGrafter"/>
</dbReference>
<sequence>MVEPVVLVHGGAGNISINRVEPKLVGVCTAARRGYKVLISGGSVIDAVQSAVQYMEDDEAFNAGYGSVLNVDGEVEMDAIIMEGRELKTGSVGAIKNVAHPVDVARLVMEKTPHVMLVGEGAKQFASEQGVPDVPIGQLVTKFAKESLEKRKAGSVSTTTELGGVGTVGAVAVDAQGHVAVATSTGGINGKLVGRVGDTPVPGCGGYADDNIGAVSTTGHGESIMKFCLARTILTFMEQGKSASEATLDGCTAMTRRVGNTAGAITVSNRGDIGIGFTSERMAWAYQEGGKVYSGINKEDKFCEDA</sequence>
<dbReference type="InterPro" id="IPR033844">
    <property type="entry name" value="ASRGL1_meta"/>
</dbReference>
<dbReference type="GO" id="GO:0006508">
    <property type="term" value="P:proteolysis"/>
    <property type="evidence" value="ECO:0007669"/>
    <property type="project" value="UniProtKB-KW"/>
</dbReference>
<keyword evidence="13" id="KW-1185">Reference proteome</keyword>